<sequence length="79" mass="8627">MESGIQPFSKGEYYGRGGEGWTCTVVVENCIQHLKKVRNMAEVGICIHVVVVETYSQSLEKGSSIVETYGCGKRLGEGL</sequence>
<evidence type="ECO:0000313" key="4">
    <source>
        <dbReference type="Proteomes" id="UP000434276"/>
    </source>
</evidence>
<dbReference type="AlphaFoldDB" id="A0A654FMB0"/>
<dbReference type="OrthoDB" id="1113195at2759"/>
<protein>
    <submittedName>
        <fullName evidence="2">Uncharacterized protein</fullName>
    </submittedName>
</protein>
<accession>A0A5S9XQH1</accession>
<dbReference type="EMBL" id="CACSHJ010000095">
    <property type="protein sequence ID" value="CAA0394098.1"/>
    <property type="molecule type" value="Genomic_DNA"/>
</dbReference>
<organism evidence="2 3">
    <name type="scientific">Arabidopsis thaliana</name>
    <name type="common">Mouse-ear cress</name>
    <dbReference type="NCBI Taxonomy" id="3702"/>
    <lineage>
        <taxon>Eukaryota</taxon>
        <taxon>Viridiplantae</taxon>
        <taxon>Streptophyta</taxon>
        <taxon>Embryophyta</taxon>
        <taxon>Tracheophyta</taxon>
        <taxon>Spermatophyta</taxon>
        <taxon>Magnoliopsida</taxon>
        <taxon>eudicotyledons</taxon>
        <taxon>Gunneridae</taxon>
        <taxon>Pentapetalae</taxon>
        <taxon>rosids</taxon>
        <taxon>malvids</taxon>
        <taxon>Brassicales</taxon>
        <taxon>Brassicaceae</taxon>
        <taxon>Camelineae</taxon>
        <taxon>Arabidopsis</taxon>
    </lineage>
</organism>
<dbReference type="EMBL" id="CACRSJ010000109">
    <property type="protein sequence ID" value="VYS62000.1"/>
    <property type="molecule type" value="Genomic_DNA"/>
</dbReference>
<evidence type="ECO:0000313" key="1">
    <source>
        <dbReference type="EMBL" id="CAA0394098.1"/>
    </source>
</evidence>
<evidence type="ECO:0000313" key="2">
    <source>
        <dbReference type="EMBL" id="VYS62000.1"/>
    </source>
</evidence>
<reference evidence="2 3" key="1">
    <citation type="submission" date="2019-11" db="EMBL/GenBank/DDBJ databases">
        <authorList>
            <person name="Jiao W.-B."/>
            <person name="Schneeberger K."/>
        </authorList>
    </citation>
    <scope>NUCLEOTIDE SEQUENCE [LARGE SCALE GENOMIC DNA]</scope>
    <source>
        <strain evidence="3">cv. An-1</strain>
        <strain evidence="4">cv. C24</strain>
    </source>
</reference>
<evidence type="ECO:0000313" key="3">
    <source>
        <dbReference type="Proteomes" id="UP000426265"/>
    </source>
</evidence>
<dbReference type="Proteomes" id="UP000426265">
    <property type="component" value="Unassembled WGS sequence"/>
</dbReference>
<accession>A0A654FMB0</accession>
<proteinExistence type="predicted"/>
<name>A0A654FMB0_ARATH</name>
<gene>
    <name evidence="2" type="ORF">AN1_LOCUS17429</name>
    <name evidence="1" type="ORF">C24_LOCUS17332</name>
</gene>
<dbReference type="Proteomes" id="UP000434276">
    <property type="component" value="Unassembled WGS sequence"/>
</dbReference>